<keyword evidence="4" id="KW-0378">Hydrolase</keyword>
<proteinExistence type="predicted"/>
<dbReference type="EC" id="3.1.4.4" evidence="2"/>
<dbReference type="PANTHER" id="PTHR18896:SF86">
    <property type="entry name" value="PHOSPHOLIPASE D DELTA"/>
    <property type="match status" value="1"/>
</dbReference>
<keyword evidence="6" id="KW-0443">Lipid metabolism</keyword>
<dbReference type="GO" id="GO:0016042">
    <property type="term" value="P:lipid catabolic process"/>
    <property type="evidence" value="ECO:0007669"/>
    <property type="project" value="UniProtKB-KW"/>
</dbReference>
<dbReference type="GO" id="GO:0004630">
    <property type="term" value="F:phospholipase D activity"/>
    <property type="evidence" value="ECO:0007669"/>
    <property type="project" value="UniProtKB-EC"/>
</dbReference>
<name>A0A816KML7_BRANA</name>
<sequence>MGVREILIKVRSVTSYGIIILKPSITLSHTIYIQCDFWICKRYRFVYKRLYAPPPLFKSVCCVSGRLGVPAVVESSWVWICSYWILRYRKLQRFMIYVHAKGMIVDDEYVLIGSANTNQRSVAGIERYRNSNGQDTTWPGLPSYHHHHITISSKVKVYGYKMSLWAEHLGKTGDEFVDPADQECVHEIAEGILRAARSLD</sequence>
<evidence type="ECO:0000256" key="4">
    <source>
        <dbReference type="ARBA" id="ARBA00022801"/>
    </source>
</evidence>
<evidence type="ECO:0000256" key="3">
    <source>
        <dbReference type="ARBA" id="ARBA00022737"/>
    </source>
</evidence>
<evidence type="ECO:0000256" key="6">
    <source>
        <dbReference type="ARBA" id="ARBA00023098"/>
    </source>
</evidence>
<feature type="domain" description="PLD phosphodiesterase" evidence="7">
    <location>
        <begin position="94"/>
        <end position="121"/>
    </location>
</feature>
<dbReference type="Pfam" id="PF00614">
    <property type="entry name" value="PLDc"/>
    <property type="match status" value="1"/>
</dbReference>
<gene>
    <name evidence="8" type="ORF">DARMORV10_C02P38540.1</name>
</gene>
<comment type="catalytic activity">
    <reaction evidence="1">
        <text>a 1,2-diacyl-sn-glycero-3-phosphocholine + H2O = a 1,2-diacyl-sn-glycero-3-phosphate + choline + H(+)</text>
        <dbReference type="Rhea" id="RHEA:14445"/>
        <dbReference type="ChEBI" id="CHEBI:15354"/>
        <dbReference type="ChEBI" id="CHEBI:15377"/>
        <dbReference type="ChEBI" id="CHEBI:15378"/>
        <dbReference type="ChEBI" id="CHEBI:57643"/>
        <dbReference type="ChEBI" id="CHEBI:58608"/>
        <dbReference type="EC" id="3.1.4.4"/>
    </reaction>
</comment>
<evidence type="ECO:0000256" key="2">
    <source>
        <dbReference type="ARBA" id="ARBA00012027"/>
    </source>
</evidence>
<evidence type="ECO:0000256" key="5">
    <source>
        <dbReference type="ARBA" id="ARBA00022963"/>
    </source>
</evidence>
<dbReference type="PANTHER" id="PTHR18896">
    <property type="entry name" value="PHOSPHOLIPASE D"/>
    <property type="match status" value="1"/>
</dbReference>
<dbReference type="EMBL" id="HG994366">
    <property type="protein sequence ID" value="CAF1915900.1"/>
    <property type="molecule type" value="Genomic_DNA"/>
</dbReference>
<dbReference type="SMR" id="A0A816KML7"/>
<dbReference type="SMART" id="SM00155">
    <property type="entry name" value="PLDc"/>
    <property type="match status" value="1"/>
</dbReference>
<dbReference type="Gene3D" id="3.30.870.10">
    <property type="entry name" value="Endonuclease Chain A"/>
    <property type="match status" value="1"/>
</dbReference>
<protein>
    <recommendedName>
        <fullName evidence="2">phospholipase D</fullName>
        <ecNumber evidence="2">3.1.4.4</ecNumber>
    </recommendedName>
</protein>
<keyword evidence="5" id="KW-0442">Lipid degradation</keyword>
<dbReference type="AlphaFoldDB" id="A0A816KML7"/>
<dbReference type="PROSITE" id="PS50035">
    <property type="entry name" value="PLD"/>
    <property type="match status" value="1"/>
</dbReference>
<evidence type="ECO:0000256" key="1">
    <source>
        <dbReference type="ARBA" id="ARBA00000798"/>
    </source>
</evidence>
<dbReference type="Proteomes" id="UP001295469">
    <property type="component" value="Chromosome C02"/>
</dbReference>
<evidence type="ECO:0000259" key="7">
    <source>
        <dbReference type="PROSITE" id="PS50035"/>
    </source>
</evidence>
<dbReference type="InterPro" id="IPR015679">
    <property type="entry name" value="PLipase_D_fam"/>
</dbReference>
<reference evidence="8" key="1">
    <citation type="submission" date="2021-01" db="EMBL/GenBank/DDBJ databases">
        <authorList>
            <consortium name="Genoscope - CEA"/>
            <person name="William W."/>
        </authorList>
    </citation>
    <scope>NUCLEOTIDE SEQUENCE</scope>
</reference>
<dbReference type="InterPro" id="IPR001736">
    <property type="entry name" value="PLipase_D/transphosphatidylase"/>
</dbReference>
<dbReference type="SUPFAM" id="SSF56024">
    <property type="entry name" value="Phospholipase D/nuclease"/>
    <property type="match status" value="1"/>
</dbReference>
<accession>A0A816KML7</accession>
<keyword evidence="3" id="KW-0677">Repeat</keyword>
<evidence type="ECO:0000313" key="8">
    <source>
        <dbReference type="EMBL" id="CAF1915900.1"/>
    </source>
</evidence>
<organism evidence="8">
    <name type="scientific">Brassica napus</name>
    <name type="common">Rape</name>
    <dbReference type="NCBI Taxonomy" id="3708"/>
    <lineage>
        <taxon>Eukaryota</taxon>
        <taxon>Viridiplantae</taxon>
        <taxon>Streptophyta</taxon>
        <taxon>Embryophyta</taxon>
        <taxon>Tracheophyta</taxon>
        <taxon>Spermatophyta</taxon>
        <taxon>Magnoliopsida</taxon>
        <taxon>eudicotyledons</taxon>
        <taxon>Gunneridae</taxon>
        <taxon>Pentapetalae</taxon>
        <taxon>rosids</taxon>
        <taxon>malvids</taxon>
        <taxon>Brassicales</taxon>
        <taxon>Brassicaceae</taxon>
        <taxon>Brassiceae</taxon>
        <taxon>Brassica</taxon>
    </lineage>
</organism>